<dbReference type="GO" id="GO:0005524">
    <property type="term" value="F:ATP binding"/>
    <property type="evidence" value="ECO:0007669"/>
    <property type="project" value="UniProtKB-KW"/>
</dbReference>
<feature type="active site" description="Charge relay system" evidence="10">
    <location>
        <position position="169"/>
    </location>
</feature>
<evidence type="ECO:0000256" key="2">
    <source>
        <dbReference type="ARBA" id="ARBA00011123"/>
    </source>
</evidence>
<name>W5SN45_BORAN</name>
<keyword evidence="8 10" id="KW-0648">Protein biosynthesis</keyword>
<dbReference type="InterPro" id="IPR036928">
    <property type="entry name" value="AS_sf"/>
</dbReference>
<evidence type="ECO:0000256" key="1">
    <source>
        <dbReference type="ARBA" id="ARBA00008069"/>
    </source>
</evidence>
<dbReference type="AlphaFoldDB" id="W5SN45"/>
<evidence type="ECO:0000256" key="3">
    <source>
        <dbReference type="ARBA" id="ARBA00012739"/>
    </source>
</evidence>
<dbReference type="GO" id="GO:0006412">
    <property type="term" value="P:translation"/>
    <property type="evidence" value="ECO:0007669"/>
    <property type="project" value="UniProtKB-UniRule"/>
</dbReference>
<evidence type="ECO:0000256" key="9">
    <source>
        <dbReference type="ARBA" id="ARBA00047407"/>
    </source>
</evidence>
<dbReference type="PATRIC" id="fig|1313293.3.peg.349"/>
<gene>
    <name evidence="10" type="primary">gatA</name>
    <name evidence="12" type="ORF">BAN_0080900</name>
</gene>
<feature type="active site" description="Acyl-ester intermediate" evidence="10">
    <location>
        <position position="193"/>
    </location>
</feature>
<proteinExistence type="inferred from homology"/>
<keyword evidence="6 10" id="KW-0547">Nucleotide-binding</keyword>
<dbReference type="EMBL" id="CP005829">
    <property type="protein sequence ID" value="AHH08310.1"/>
    <property type="molecule type" value="Genomic_DNA"/>
</dbReference>
<evidence type="ECO:0000256" key="7">
    <source>
        <dbReference type="ARBA" id="ARBA00022840"/>
    </source>
</evidence>
<dbReference type="PANTHER" id="PTHR11895:SF7">
    <property type="entry name" value="GLUTAMYL-TRNA(GLN) AMIDOTRANSFERASE SUBUNIT A, MITOCHONDRIAL"/>
    <property type="match status" value="1"/>
</dbReference>
<dbReference type="GO" id="GO:0030956">
    <property type="term" value="C:glutamyl-tRNA(Gln) amidotransferase complex"/>
    <property type="evidence" value="ECO:0007669"/>
    <property type="project" value="InterPro"/>
</dbReference>
<dbReference type="InterPro" id="IPR000120">
    <property type="entry name" value="Amidase"/>
</dbReference>
<dbReference type="HAMAP" id="MF_00120">
    <property type="entry name" value="GatA"/>
    <property type="match status" value="1"/>
</dbReference>
<comment type="similarity">
    <text evidence="1 10">Belongs to the amidase family. GatA subfamily.</text>
</comment>
<feature type="active site" description="Charge relay system" evidence="10">
    <location>
        <position position="94"/>
    </location>
</feature>
<dbReference type="PANTHER" id="PTHR11895">
    <property type="entry name" value="TRANSAMIDASE"/>
    <property type="match status" value="1"/>
</dbReference>
<comment type="catalytic activity">
    <reaction evidence="9 10">
        <text>L-glutamyl-tRNA(Gln) + L-glutamine + ATP + H2O = L-glutaminyl-tRNA(Gln) + L-glutamate + ADP + phosphate + H(+)</text>
        <dbReference type="Rhea" id="RHEA:17521"/>
        <dbReference type="Rhea" id="RHEA-COMP:9681"/>
        <dbReference type="Rhea" id="RHEA-COMP:9684"/>
        <dbReference type="ChEBI" id="CHEBI:15377"/>
        <dbReference type="ChEBI" id="CHEBI:15378"/>
        <dbReference type="ChEBI" id="CHEBI:29985"/>
        <dbReference type="ChEBI" id="CHEBI:30616"/>
        <dbReference type="ChEBI" id="CHEBI:43474"/>
        <dbReference type="ChEBI" id="CHEBI:58359"/>
        <dbReference type="ChEBI" id="CHEBI:78520"/>
        <dbReference type="ChEBI" id="CHEBI:78521"/>
        <dbReference type="ChEBI" id="CHEBI:456216"/>
        <dbReference type="EC" id="6.3.5.7"/>
    </reaction>
</comment>
<sequence length="497" mass="55460">MVTFHHLEYLIRRGIELDLRGLSLIKLRELILTRSCKIYDIILFYKERYEVNKDINGYIEFFDDALELAKEYDELLGKGKEQNLPLIGMPIAVKDNISIKNKSLTCASELLQGYVSPYDATVIKRLKDNGAILIGRTNMDEFAMGSSCEFSYYGATLNPLNKEYVVGGSSGGSGAVVAGNQAPFALGSDTGGSVRLPASFSGLIGFKPSYGGLSRYGLASYVSSLDQIGFFANSIDDVALILKYTCGIDRMDSTSVDIIQEPYPLLSKPLSGIKVAVIKELSEDLMEREVACNFSRFKSELLSRGVEIHEVSIEAVNFVLSLYYSVSPVEAASNLARYTCLHYGKRLNDELSLNDFYCKHRSLFLREEVKRRIVLGNYLCSEGYDLQYYAKACKIIENVLIPKFNEIFSSCSYIITPTSFVKPFKIGENFDDPIKMYYSDLCTVIANLIGVPALSIPFAKDDRGLPIGMQIIGQFKRDFELLNFVKNVIEELGVNGI</sequence>
<evidence type="ECO:0000256" key="5">
    <source>
        <dbReference type="ARBA" id="ARBA00022598"/>
    </source>
</evidence>
<dbReference type="GO" id="GO:0050567">
    <property type="term" value="F:glutaminyl-tRNA synthase (glutamine-hydrolyzing) activity"/>
    <property type="evidence" value="ECO:0007669"/>
    <property type="project" value="UniProtKB-UniRule"/>
</dbReference>
<comment type="function">
    <text evidence="10">Allows the formation of correctly charged Gln-tRNA(Gln) through the transamidation of misacylated Glu-tRNA(Gln) in organisms which lack glutaminyl-tRNA synthetase. The reaction takes place in the presence of glutamine and ATP through an activated gamma-phospho-Glu-tRNA(Gln).</text>
</comment>
<keyword evidence="7 10" id="KW-0067">ATP-binding</keyword>
<dbReference type="Proteomes" id="UP000019262">
    <property type="component" value="Chromosome"/>
</dbReference>
<evidence type="ECO:0000313" key="13">
    <source>
        <dbReference type="Proteomes" id="UP000019262"/>
    </source>
</evidence>
<dbReference type="NCBIfam" id="TIGR00132">
    <property type="entry name" value="gatA"/>
    <property type="match status" value="1"/>
</dbReference>
<evidence type="ECO:0000256" key="10">
    <source>
        <dbReference type="HAMAP-Rule" id="MF_00120"/>
    </source>
</evidence>
<dbReference type="PROSITE" id="PS00571">
    <property type="entry name" value="AMIDASES"/>
    <property type="match status" value="1"/>
</dbReference>
<evidence type="ECO:0000256" key="6">
    <source>
        <dbReference type="ARBA" id="ARBA00022741"/>
    </source>
</evidence>
<dbReference type="InterPro" id="IPR004412">
    <property type="entry name" value="GatA"/>
</dbReference>
<dbReference type="InterPro" id="IPR023631">
    <property type="entry name" value="Amidase_dom"/>
</dbReference>
<accession>W5SN45</accession>
<dbReference type="HOGENOM" id="CLU_009600_0_3_12"/>
<evidence type="ECO:0000256" key="4">
    <source>
        <dbReference type="ARBA" id="ARBA00014428"/>
    </source>
</evidence>
<evidence type="ECO:0000313" key="12">
    <source>
        <dbReference type="EMBL" id="AHH08310.1"/>
    </source>
</evidence>
<comment type="subunit">
    <text evidence="2 10">Heterotrimer of A, B and C subunits.</text>
</comment>
<dbReference type="EC" id="6.3.5.7" evidence="3 10"/>
<feature type="domain" description="Amidase" evidence="11">
    <location>
        <begin position="43"/>
        <end position="482"/>
    </location>
</feature>
<evidence type="ECO:0000259" key="11">
    <source>
        <dbReference type="Pfam" id="PF01425"/>
    </source>
</evidence>
<dbReference type="SUPFAM" id="SSF75304">
    <property type="entry name" value="Amidase signature (AS) enzymes"/>
    <property type="match status" value="1"/>
</dbReference>
<dbReference type="Pfam" id="PF01425">
    <property type="entry name" value="Amidase"/>
    <property type="match status" value="1"/>
</dbReference>
<organism evidence="12 13">
    <name type="scientific">Borrelia anserina BA2</name>
    <dbReference type="NCBI Taxonomy" id="1313293"/>
    <lineage>
        <taxon>Bacteria</taxon>
        <taxon>Pseudomonadati</taxon>
        <taxon>Spirochaetota</taxon>
        <taxon>Spirochaetia</taxon>
        <taxon>Spirochaetales</taxon>
        <taxon>Borreliaceae</taxon>
        <taxon>Borrelia</taxon>
    </lineage>
</organism>
<keyword evidence="5 10" id="KW-0436">Ligase</keyword>
<reference evidence="12 13" key="1">
    <citation type="submission" date="2013-04" db="EMBL/GenBank/DDBJ databases">
        <title>Comparative Genomics of Relapsing Fever Spirochetes.</title>
        <authorList>
            <person name="Schwan T.G."/>
            <person name="Raffel S.J."/>
            <person name="Porcella S.F."/>
            <person name="Martens C.A."/>
            <person name="Bruno D.P."/>
            <person name="Rickefs S.M."/>
            <person name="Barbian K.B."/>
        </authorList>
    </citation>
    <scope>NUCLEOTIDE SEQUENCE [LARGE SCALE GENOMIC DNA]</scope>
    <source>
        <strain evidence="12 13">BA2</strain>
    </source>
</reference>
<evidence type="ECO:0000256" key="8">
    <source>
        <dbReference type="ARBA" id="ARBA00022917"/>
    </source>
</evidence>
<protein>
    <recommendedName>
        <fullName evidence="4 10">Glutamyl-tRNA(Gln) amidotransferase subunit A</fullName>
        <shortName evidence="10">Glu-ADT subunit A</shortName>
        <ecNumber evidence="3 10">6.3.5.7</ecNumber>
    </recommendedName>
</protein>
<dbReference type="InterPro" id="IPR020556">
    <property type="entry name" value="Amidase_CS"/>
</dbReference>
<dbReference type="Gene3D" id="3.90.1300.10">
    <property type="entry name" value="Amidase signature (AS) domain"/>
    <property type="match status" value="1"/>
</dbReference>
<dbReference type="eggNOG" id="COG0154">
    <property type="taxonomic scope" value="Bacteria"/>
</dbReference>